<dbReference type="AlphaFoldDB" id="A0A839RM79"/>
<dbReference type="EMBL" id="JACHWS010000001">
    <property type="protein sequence ID" value="MBB3037264.1"/>
    <property type="molecule type" value="Genomic_DNA"/>
</dbReference>
<accession>A0A839RM79</accession>
<dbReference type="Proteomes" id="UP000567922">
    <property type="component" value="Unassembled WGS sequence"/>
</dbReference>
<dbReference type="GO" id="GO:0016994">
    <property type="term" value="F:precorrin-6A reductase activity"/>
    <property type="evidence" value="ECO:0007669"/>
    <property type="project" value="UniProtKB-EC"/>
</dbReference>
<dbReference type="PANTHER" id="PTHR36925">
    <property type="entry name" value="COBALT-PRECORRIN-6A REDUCTASE"/>
    <property type="match status" value="1"/>
</dbReference>
<evidence type="ECO:0000313" key="4">
    <source>
        <dbReference type="EMBL" id="MBB3037264.1"/>
    </source>
</evidence>
<dbReference type="PANTHER" id="PTHR36925:SF1">
    <property type="entry name" value="COBALT-PRECORRIN-6A REDUCTASE"/>
    <property type="match status" value="1"/>
</dbReference>
<keyword evidence="2" id="KW-0169">Cobalamin biosynthesis</keyword>
<dbReference type="NCBIfam" id="TIGR00715">
    <property type="entry name" value="precor6x_red"/>
    <property type="match status" value="1"/>
</dbReference>
<dbReference type="OrthoDB" id="5183775at2"/>
<evidence type="ECO:0000256" key="2">
    <source>
        <dbReference type="ARBA" id="ARBA00022573"/>
    </source>
</evidence>
<dbReference type="Pfam" id="PF02571">
    <property type="entry name" value="CbiJ"/>
    <property type="match status" value="1"/>
</dbReference>
<proteinExistence type="predicted"/>
<organism evidence="4 5">
    <name type="scientific">Hoyosella altamirensis</name>
    <dbReference type="NCBI Taxonomy" id="616997"/>
    <lineage>
        <taxon>Bacteria</taxon>
        <taxon>Bacillati</taxon>
        <taxon>Actinomycetota</taxon>
        <taxon>Actinomycetes</taxon>
        <taxon>Mycobacteriales</taxon>
        <taxon>Hoyosellaceae</taxon>
        <taxon>Hoyosella</taxon>
    </lineage>
</organism>
<dbReference type="PROSITE" id="PS51014">
    <property type="entry name" value="COBK_CBIJ"/>
    <property type="match status" value="1"/>
</dbReference>
<dbReference type="UniPathway" id="UPA00148"/>
<dbReference type="NCBIfam" id="NF005968">
    <property type="entry name" value="PRK08057.1-2"/>
    <property type="match status" value="1"/>
</dbReference>
<dbReference type="InterPro" id="IPR003723">
    <property type="entry name" value="Precorrin-6x_reduct"/>
</dbReference>
<evidence type="ECO:0000256" key="3">
    <source>
        <dbReference type="ARBA" id="ARBA00023002"/>
    </source>
</evidence>
<evidence type="ECO:0000256" key="1">
    <source>
        <dbReference type="ARBA" id="ARBA00004953"/>
    </source>
</evidence>
<keyword evidence="3 4" id="KW-0560">Oxidoreductase</keyword>
<comment type="pathway">
    <text evidence="1">Cofactor biosynthesis; adenosylcobalamin biosynthesis.</text>
</comment>
<gene>
    <name evidence="4" type="ORF">FHU29_001698</name>
</gene>
<reference evidence="4 5" key="1">
    <citation type="submission" date="2020-08" db="EMBL/GenBank/DDBJ databases">
        <title>Sequencing the genomes of 1000 actinobacteria strains.</title>
        <authorList>
            <person name="Klenk H.-P."/>
        </authorList>
    </citation>
    <scope>NUCLEOTIDE SEQUENCE [LARGE SCALE GENOMIC DNA]</scope>
    <source>
        <strain evidence="4 5">DSM 45258</strain>
    </source>
</reference>
<name>A0A839RM79_9ACTN</name>
<protein>
    <submittedName>
        <fullName evidence="4">Precorrin-6A/cobalt-precorrin-6A reductase</fullName>
        <ecNumber evidence="4">1.3.1.106</ecNumber>
        <ecNumber evidence="4">1.3.1.54</ecNumber>
    </submittedName>
</protein>
<dbReference type="EC" id="1.3.1.54" evidence="4"/>
<dbReference type="GO" id="GO:0009236">
    <property type="term" value="P:cobalamin biosynthetic process"/>
    <property type="evidence" value="ECO:0007669"/>
    <property type="project" value="UniProtKB-UniPathway"/>
</dbReference>
<comment type="caution">
    <text evidence="4">The sequence shown here is derived from an EMBL/GenBank/DDBJ whole genome shotgun (WGS) entry which is preliminary data.</text>
</comment>
<dbReference type="RefSeq" id="WP_064438897.1">
    <property type="nucleotide sequence ID" value="NZ_BDDI01000002.1"/>
</dbReference>
<dbReference type="EC" id="1.3.1.106" evidence="4"/>
<keyword evidence="5" id="KW-1185">Reference proteome</keyword>
<sequence>MRVLILGGTGEARALARRLQEEHEVVSSLAGRLADPVLPDGKVRIGGFGGAEGLTAWLREQRIGAVLDATHPFAQGITTNAVAAARVARTPLLVVHRPPWLPGREDTWEAADTMDDACALAARFGQPVFLTIGRQEMRSFTALRSVVARVIDPPGWELPGGWHLITQRGPFRTSEERALMEHFCIGVLVTKNSGGEQTYAKLAAARELGIPVVMVRRPALPLGTAAVSSTRAAVRWVKAVSREIC</sequence>
<evidence type="ECO:0000313" key="5">
    <source>
        <dbReference type="Proteomes" id="UP000567922"/>
    </source>
</evidence>